<dbReference type="Pfam" id="PF01545">
    <property type="entry name" value="Cation_efflux"/>
    <property type="match status" value="1"/>
</dbReference>
<evidence type="ECO:0000256" key="2">
    <source>
        <dbReference type="ARBA" id="ARBA00022448"/>
    </source>
</evidence>
<keyword evidence="3 7" id="KW-0812">Transmembrane</keyword>
<feature type="region of interest" description="Disordered" evidence="6">
    <location>
        <begin position="1"/>
        <end position="29"/>
    </location>
</feature>
<dbReference type="PANTHER" id="PTHR13414">
    <property type="entry name" value="HUEL-CATION TRANSPORTER"/>
    <property type="match status" value="1"/>
</dbReference>
<reference evidence="10" key="1">
    <citation type="submission" date="2016-10" db="EMBL/GenBank/DDBJ databases">
        <authorList>
            <person name="Varghese N."/>
            <person name="Submissions S."/>
        </authorList>
    </citation>
    <scope>NUCLEOTIDE SEQUENCE [LARGE SCALE GENOMIC DNA]</scope>
    <source>
        <strain evidence="10">DSM 21743</strain>
    </source>
</reference>
<dbReference type="Proteomes" id="UP000198825">
    <property type="component" value="Chromosome I"/>
</dbReference>
<proteinExistence type="predicted"/>
<evidence type="ECO:0000256" key="6">
    <source>
        <dbReference type="SAM" id="MobiDB-lite"/>
    </source>
</evidence>
<feature type="transmembrane region" description="Helical" evidence="7">
    <location>
        <begin position="139"/>
        <end position="161"/>
    </location>
</feature>
<dbReference type="STRING" id="546874.SAMN04488544_0798"/>
<sequence length="336" mass="35543">MPPAEPATDPGDLTSLTPASSRETKDGKSKGGSLFTVILAFAANLVIAVAKTIAAVLTGSASMLAEAAHSWADTGNEIFLLIAERRSGRTRDEQHPLGYGREAYVWSMFAAFGLFSAGAIVSISHGISELRDPEPGGDYVVAYVVLGISFLLEGTSFLQALRQSRKDAKAFGRTTLGFVLNTSNPTLRAVFAEDSAALVGILIAGAGIVLHEVTGNAVYDAAGSIGVGLLLGAVAVVLIDRNRRFLIGEAVPADARARVLAFILAQPEVARVTYLHLEFVGPSRLYLVAAIDITGEASETTVAYRLREVERELEVEDVVEEAVLTLSTPEERSLTA</sequence>
<feature type="transmembrane region" description="Helical" evidence="7">
    <location>
        <begin position="34"/>
        <end position="57"/>
    </location>
</feature>
<feature type="transmembrane region" description="Helical" evidence="7">
    <location>
        <begin position="190"/>
        <end position="211"/>
    </location>
</feature>
<dbReference type="EMBL" id="LT629799">
    <property type="protein sequence ID" value="SDU84170.1"/>
    <property type="molecule type" value="Genomic_DNA"/>
</dbReference>
<evidence type="ECO:0000256" key="1">
    <source>
        <dbReference type="ARBA" id="ARBA00004141"/>
    </source>
</evidence>
<dbReference type="RefSeq" id="WP_091073343.1">
    <property type="nucleotide sequence ID" value="NZ_LT629799.1"/>
</dbReference>
<feature type="domain" description="Cation efflux protein transmembrane" evidence="8">
    <location>
        <begin position="37"/>
        <end position="240"/>
    </location>
</feature>
<feature type="transmembrane region" description="Helical" evidence="7">
    <location>
        <begin position="217"/>
        <end position="239"/>
    </location>
</feature>
<dbReference type="NCBIfam" id="TIGR01297">
    <property type="entry name" value="CDF"/>
    <property type="match status" value="1"/>
</dbReference>
<dbReference type="InterPro" id="IPR002524">
    <property type="entry name" value="Cation_efflux"/>
</dbReference>
<dbReference type="InterPro" id="IPR027469">
    <property type="entry name" value="Cation_efflux_TMD_sf"/>
</dbReference>
<dbReference type="Gene3D" id="1.20.1510.10">
    <property type="entry name" value="Cation efflux protein transmembrane domain"/>
    <property type="match status" value="1"/>
</dbReference>
<accession>A0A1H2LT18</accession>
<dbReference type="InterPro" id="IPR040177">
    <property type="entry name" value="SLC30A9"/>
</dbReference>
<organism evidence="9 10">
    <name type="scientific">Microlunatus sagamiharensis</name>
    <dbReference type="NCBI Taxonomy" id="546874"/>
    <lineage>
        <taxon>Bacteria</taxon>
        <taxon>Bacillati</taxon>
        <taxon>Actinomycetota</taxon>
        <taxon>Actinomycetes</taxon>
        <taxon>Propionibacteriales</taxon>
        <taxon>Propionibacteriaceae</taxon>
        <taxon>Microlunatus</taxon>
    </lineage>
</organism>
<evidence type="ECO:0000256" key="4">
    <source>
        <dbReference type="ARBA" id="ARBA00022989"/>
    </source>
</evidence>
<dbReference type="OrthoDB" id="9806522at2"/>
<name>A0A1H2LT18_9ACTN</name>
<dbReference type="GO" id="GO:0016020">
    <property type="term" value="C:membrane"/>
    <property type="evidence" value="ECO:0007669"/>
    <property type="project" value="UniProtKB-SubCell"/>
</dbReference>
<evidence type="ECO:0000313" key="9">
    <source>
        <dbReference type="EMBL" id="SDU84170.1"/>
    </source>
</evidence>
<keyword evidence="5 7" id="KW-0472">Membrane</keyword>
<dbReference type="PANTHER" id="PTHR13414:SF9">
    <property type="entry name" value="PROTON-COUPLED ZINC ANTIPORTER SLC30A9, MITOCHONDRIAL"/>
    <property type="match status" value="1"/>
</dbReference>
<evidence type="ECO:0000256" key="3">
    <source>
        <dbReference type="ARBA" id="ARBA00022692"/>
    </source>
</evidence>
<gene>
    <name evidence="9" type="ORF">SAMN04488544_0798</name>
</gene>
<keyword evidence="2" id="KW-0813">Transport</keyword>
<feature type="transmembrane region" description="Helical" evidence="7">
    <location>
        <begin position="103"/>
        <end position="127"/>
    </location>
</feature>
<evidence type="ECO:0000313" key="10">
    <source>
        <dbReference type="Proteomes" id="UP000198825"/>
    </source>
</evidence>
<evidence type="ECO:0000259" key="8">
    <source>
        <dbReference type="Pfam" id="PF01545"/>
    </source>
</evidence>
<dbReference type="SUPFAM" id="SSF161111">
    <property type="entry name" value="Cation efflux protein transmembrane domain-like"/>
    <property type="match status" value="1"/>
</dbReference>
<dbReference type="InterPro" id="IPR058533">
    <property type="entry name" value="Cation_efflux_TM"/>
</dbReference>
<dbReference type="GO" id="GO:0008324">
    <property type="term" value="F:monoatomic cation transmembrane transporter activity"/>
    <property type="evidence" value="ECO:0007669"/>
    <property type="project" value="InterPro"/>
</dbReference>
<evidence type="ECO:0000256" key="7">
    <source>
        <dbReference type="SAM" id="Phobius"/>
    </source>
</evidence>
<keyword evidence="4 7" id="KW-1133">Transmembrane helix</keyword>
<comment type="subcellular location">
    <subcellularLocation>
        <location evidence="1">Membrane</location>
        <topology evidence="1">Multi-pass membrane protein</topology>
    </subcellularLocation>
</comment>
<dbReference type="GO" id="GO:0006829">
    <property type="term" value="P:zinc ion transport"/>
    <property type="evidence" value="ECO:0007669"/>
    <property type="project" value="InterPro"/>
</dbReference>
<dbReference type="AlphaFoldDB" id="A0A1H2LT18"/>
<protein>
    <submittedName>
        <fullName evidence="9">Cation diffusion facilitator family transporter</fullName>
    </submittedName>
</protein>
<evidence type="ECO:0000256" key="5">
    <source>
        <dbReference type="ARBA" id="ARBA00023136"/>
    </source>
</evidence>
<keyword evidence="10" id="KW-1185">Reference proteome</keyword>